<sequence length="42" mass="4598">MILAISQYPVAGLIAAIYVWRMRKFDKLIEGSGKDTAAGSKK</sequence>
<protein>
    <submittedName>
        <fullName evidence="1">Uncharacterized protein</fullName>
    </submittedName>
</protein>
<dbReference type="Proteomes" id="UP000006798">
    <property type="component" value="Plasmid pBB1"/>
</dbReference>
<dbReference type="HOGENOM" id="CLU_3250278_0_0_4"/>
<evidence type="ECO:0000313" key="1">
    <source>
        <dbReference type="EMBL" id="AEI82061.1"/>
    </source>
</evidence>
<gene>
    <name evidence="1" type="ordered locus">CNE_BB1p06410</name>
</gene>
<reference evidence="1 2" key="1">
    <citation type="journal article" date="2011" name="J. Bacteriol.">
        <title>Complete genome sequence of the type strain Cupriavidus necator N-1.</title>
        <authorList>
            <person name="Poehlein A."/>
            <person name="Kusian B."/>
            <person name="Friedrich B."/>
            <person name="Daniel R."/>
            <person name="Bowien B."/>
        </authorList>
    </citation>
    <scope>NUCLEOTIDE SEQUENCE [LARGE SCALE GENOMIC DNA]</scope>
    <source>
        <strain evidence="2">ATCC 43291 / DSM 13513 / CCUG 52238 / LMG 8453 / N-1</strain>
        <plasmid evidence="1 2">pBB1</plasmid>
    </source>
</reference>
<proteinExistence type="predicted"/>
<evidence type="ECO:0000313" key="2">
    <source>
        <dbReference type="Proteomes" id="UP000006798"/>
    </source>
</evidence>
<dbReference type="KEGG" id="cnc:CNE_BB1p06410"/>
<organism evidence="1 2">
    <name type="scientific">Cupriavidus necator (strain ATCC 43291 / DSM 13513 / CCUG 52238 / LMG 8453 / N-1)</name>
    <name type="common">Ralstonia eutropha</name>
    <dbReference type="NCBI Taxonomy" id="1042878"/>
    <lineage>
        <taxon>Bacteria</taxon>
        <taxon>Pseudomonadati</taxon>
        <taxon>Pseudomonadota</taxon>
        <taxon>Betaproteobacteria</taxon>
        <taxon>Burkholderiales</taxon>
        <taxon>Burkholderiaceae</taxon>
        <taxon>Cupriavidus</taxon>
    </lineage>
</organism>
<dbReference type="EMBL" id="CP002879">
    <property type="protein sequence ID" value="AEI82061.1"/>
    <property type="molecule type" value="Genomic_DNA"/>
</dbReference>
<accession>F8GXJ1</accession>
<dbReference type="AlphaFoldDB" id="F8GXJ1"/>
<name>F8GXJ1_CUPNN</name>
<geneLocation type="plasmid" evidence="1 2">
    <name>pBB1</name>
</geneLocation>
<keyword evidence="1" id="KW-0614">Plasmid</keyword>